<name>A0A8S9G6W8_BRACR</name>
<dbReference type="EMBL" id="QGKW02002005">
    <property type="protein sequence ID" value="KAF2541775.1"/>
    <property type="molecule type" value="Genomic_DNA"/>
</dbReference>
<sequence length="63" mass="7297">MRLFGSHFSSPSLTLGNASEVDRVVIPEALLRHYHPLGCVRIGPHSKIWEREIPEIRRKYSTR</sequence>
<evidence type="ECO:0000313" key="2">
    <source>
        <dbReference type="Proteomes" id="UP000712281"/>
    </source>
</evidence>
<protein>
    <submittedName>
        <fullName evidence="1">Uncharacterized protein</fullName>
    </submittedName>
</protein>
<comment type="caution">
    <text evidence="1">The sequence shown here is derived from an EMBL/GenBank/DDBJ whole genome shotgun (WGS) entry which is preliminary data.</text>
</comment>
<dbReference type="Proteomes" id="UP000712281">
    <property type="component" value="Unassembled WGS sequence"/>
</dbReference>
<dbReference type="AlphaFoldDB" id="A0A8S9G6W8"/>
<evidence type="ECO:0000313" key="1">
    <source>
        <dbReference type="EMBL" id="KAF2541775.1"/>
    </source>
</evidence>
<accession>A0A8S9G6W8</accession>
<organism evidence="1 2">
    <name type="scientific">Brassica cretica</name>
    <name type="common">Mustard</name>
    <dbReference type="NCBI Taxonomy" id="69181"/>
    <lineage>
        <taxon>Eukaryota</taxon>
        <taxon>Viridiplantae</taxon>
        <taxon>Streptophyta</taxon>
        <taxon>Embryophyta</taxon>
        <taxon>Tracheophyta</taxon>
        <taxon>Spermatophyta</taxon>
        <taxon>Magnoliopsida</taxon>
        <taxon>eudicotyledons</taxon>
        <taxon>Gunneridae</taxon>
        <taxon>Pentapetalae</taxon>
        <taxon>rosids</taxon>
        <taxon>malvids</taxon>
        <taxon>Brassicales</taxon>
        <taxon>Brassicaceae</taxon>
        <taxon>Brassiceae</taxon>
        <taxon>Brassica</taxon>
    </lineage>
</organism>
<proteinExistence type="predicted"/>
<reference evidence="1" key="1">
    <citation type="submission" date="2019-12" db="EMBL/GenBank/DDBJ databases">
        <title>Genome sequencing and annotation of Brassica cretica.</title>
        <authorList>
            <person name="Studholme D.J."/>
            <person name="Sarris P.F."/>
        </authorList>
    </citation>
    <scope>NUCLEOTIDE SEQUENCE</scope>
    <source>
        <strain evidence="1">PFS-001/15</strain>
        <tissue evidence="1">Leaf</tissue>
    </source>
</reference>
<gene>
    <name evidence="1" type="ORF">F2Q68_00030735</name>
</gene>